<keyword evidence="2" id="KW-1185">Reference proteome</keyword>
<gene>
    <name evidence="1" type="ORF">PLUTO_00080</name>
</gene>
<dbReference type="Proteomes" id="UP001056883">
    <property type="component" value="Segment"/>
</dbReference>
<proteinExistence type="predicted"/>
<reference evidence="1" key="1">
    <citation type="submission" date="2022-05" db="EMBL/GenBank/DDBJ databases">
        <authorList>
            <person name="Friedrich I."/>
            <person name="Poehlein A."/>
            <person name="Schneider D."/>
            <person name="Hertel R."/>
            <person name="Daniel R."/>
        </authorList>
    </citation>
    <scope>NUCLEOTIDE SEQUENCE</scope>
</reference>
<dbReference type="InterPro" id="IPR054440">
    <property type="entry name" value="Gp32-like"/>
</dbReference>
<dbReference type="EMBL" id="ON529861">
    <property type="protein sequence ID" value="USN16324.1"/>
    <property type="molecule type" value="Genomic_DNA"/>
</dbReference>
<evidence type="ECO:0000313" key="1">
    <source>
        <dbReference type="EMBL" id="USN16324.1"/>
    </source>
</evidence>
<organism evidence="1 2">
    <name type="scientific">Luteibacter phage vB_LflM-Pluto</name>
    <dbReference type="NCBI Taxonomy" id="2948611"/>
    <lineage>
        <taxon>Viruses</taxon>
        <taxon>Duplodnaviria</taxon>
        <taxon>Heunggongvirae</taxon>
        <taxon>Uroviricota</taxon>
        <taxon>Caudoviricetes</taxon>
        <taxon>Lindbergviridae</taxon>
        <taxon>Plutovirus</taxon>
        <taxon>Plutovirus pluto</taxon>
    </lineage>
</organism>
<dbReference type="Pfam" id="PF22764">
    <property type="entry name" value="E217_Gp32"/>
    <property type="match status" value="1"/>
</dbReference>
<sequence>MQDISAFGTEITVVATKSYPLGFKLTKFADDEDPIKVEEVEPNGFVMLYDGSLFAYSKAAPIVLTVFLIPGSEDDINCKLLLQASKGSASIIPVPDVTSMVISYPGGGRIVLSNGTIIKGMLADSVNQTGRFKGNPYTFAFGSFAGAQNTRELVGGIINAIAGLF</sequence>
<name>A0A9E7MUI3_9CAUD</name>
<protein>
    <submittedName>
        <fullName evidence="1">Uncharacterized protein</fullName>
    </submittedName>
</protein>
<evidence type="ECO:0000313" key="2">
    <source>
        <dbReference type="Proteomes" id="UP001056883"/>
    </source>
</evidence>
<accession>A0A9E7MUI3</accession>